<evidence type="ECO:0008006" key="6">
    <source>
        <dbReference type="Google" id="ProtNLM"/>
    </source>
</evidence>
<organism evidence="4 5">
    <name type="scientific">Vavraia culicis (isolate floridensis)</name>
    <name type="common">Microsporidian parasite</name>
    <dbReference type="NCBI Taxonomy" id="948595"/>
    <lineage>
        <taxon>Eukaryota</taxon>
        <taxon>Fungi</taxon>
        <taxon>Fungi incertae sedis</taxon>
        <taxon>Microsporidia</taxon>
        <taxon>Pleistophoridae</taxon>
        <taxon>Vavraia</taxon>
    </lineage>
</organism>
<dbReference type="SUPFAM" id="SSF50249">
    <property type="entry name" value="Nucleic acid-binding proteins"/>
    <property type="match status" value="1"/>
</dbReference>
<gene>
    <name evidence="4" type="ORF">VCUG_01431</name>
</gene>
<evidence type="ECO:0000313" key="5">
    <source>
        <dbReference type="Proteomes" id="UP000011081"/>
    </source>
</evidence>
<dbReference type="Proteomes" id="UP000011081">
    <property type="component" value="Unassembled WGS sequence"/>
</dbReference>
<dbReference type="VEuPathDB" id="MicrosporidiaDB:VCUG_01431"/>
<dbReference type="OrthoDB" id="10258930at2759"/>
<name>L2GVE6_VAVCU</name>
<dbReference type="RefSeq" id="XP_008074450.1">
    <property type="nucleotide sequence ID" value="XM_008076259.1"/>
</dbReference>
<dbReference type="GeneID" id="19879309"/>
<sequence length="128" mass="14786">MITTLTWLSRTIKVKINSNTRRLQKYKSKYFQLKAGRYLDEVLLTIGGSTTKFLLLKIFTPGIMTEKVYIGKVIKRIERSGPGGPITLCQLELLEEKRTLQRAVMGPVREGDLIMLLDCEREHRRGKF</sequence>
<dbReference type="InterPro" id="IPR000289">
    <property type="entry name" value="Ribosomal_eS28"/>
</dbReference>
<evidence type="ECO:0000256" key="3">
    <source>
        <dbReference type="ARBA" id="ARBA00023274"/>
    </source>
</evidence>
<evidence type="ECO:0000256" key="2">
    <source>
        <dbReference type="ARBA" id="ARBA00022980"/>
    </source>
</evidence>
<evidence type="ECO:0000313" key="4">
    <source>
        <dbReference type="EMBL" id="ELA47070.1"/>
    </source>
</evidence>
<reference evidence="5" key="1">
    <citation type="submission" date="2011-03" db="EMBL/GenBank/DDBJ databases">
        <title>The genome sequence of Vavraia culicis strain floridensis.</title>
        <authorList>
            <consortium name="The Broad Institute Genome Sequencing Platform"/>
            <person name="Cuomo C."/>
            <person name="Becnel J."/>
            <person name="Sanscrainte N."/>
            <person name="Young S.K."/>
            <person name="Zeng Q."/>
            <person name="Gargeya S."/>
            <person name="Fitzgerald M."/>
            <person name="Haas B."/>
            <person name="Abouelleil A."/>
            <person name="Alvarado L."/>
            <person name="Arachchi H.M."/>
            <person name="Berlin A."/>
            <person name="Chapman S.B."/>
            <person name="Gearin G."/>
            <person name="Goldberg J."/>
            <person name="Griggs A."/>
            <person name="Gujja S."/>
            <person name="Hansen M."/>
            <person name="Heiman D."/>
            <person name="Howarth C."/>
            <person name="Larimer J."/>
            <person name="Lui A."/>
            <person name="MacDonald P.J.P."/>
            <person name="McCowen C."/>
            <person name="Montmayeur A."/>
            <person name="Murphy C."/>
            <person name="Neiman D."/>
            <person name="Pearson M."/>
            <person name="Priest M."/>
            <person name="Roberts A."/>
            <person name="Saif S."/>
            <person name="Shea T."/>
            <person name="Sisk P."/>
            <person name="Stolte C."/>
            <person name="Sykes S."/>
            <person name="Wortman J."/>
            <person name="Nusbaum C."/>
            <person name="Birren B."/>
        </authorList>
    </citation>
    <scope>NUCLEOTIDE SEQUENCE [LARGE SCALE GENOMIC DNA]</scope>
    <source>
        <strain evidence="5">floridensis</strain>
    </source>
</reference>
<keyword evidence="3" id="KW-0687">Ribonucleoprotein</keyword>
<evidence type="ECO:0000256" key="1">
    <source>
        <dbReference type="ARBA" id="ARBA00005943"/>
    </source>
</evidence>
<protein>
    <recommendedName>
        <fullName evidence="6">40S ribosomal protein S28</fullName>
    </recommendedName>
</protein>
<dbReference type="STRING" id="948595.L2GVE6"/>
<dbReference type="GO" id="GO:0003735">
    <property type="term" value="F:structural constituent of ribosome"/>
    <property type="evidence" value="ECO:0007669"/>
    <property type="project" value="InterPro"/>
</dbReference>
<accession>L2GVE6</accession>
<dbReference type="HOGENOM" id="CLU_1961243_0_0_1"/>
<dbReference type="Gene3D" id="2.40.50.140">
    <property type="entry name" value="Nucleic acid-binding proteins"/>
    <property type="match status" value="1"/>
</dbReference>
<dbReference type="GO" id="GO:0006412">
    <property type="term" value="P:translation"/>
    <property type="evidence" value="ECO:0007669"/>
    <property type="project" value="InterPro"/>
</dbReference>
<dbReference type="GO" id="GO:0005840">
    <property type="term" value="C:ribosome"/>
    <property type="evidence" value="ECO:0007669"/>
    <property type="project" value="UniProtKB-KW"/>
</dbReference>
<dbReference type="GO" id="GO:1990904">
    <property type="term" value="C:ribonucleoprotein complex"/>
    <property type="evidence" value="ECO:0007669"/>
    <property type="project" value="UniProtKB-KW"/>
</dbReference>
<dbReference type="Pfam" id="PF01200">
    <property type="entry name" value="Ribosomal_S28e"/>
    <property type="match status" value="1"/>
</dbReference>
<keyword evidence="5" id="KW-1185">Reference proteome</keyword>
<keyword evidence="2" id="KW-0689">Ribosomal protein</keyword>
<dbReference type="InterPro" id="IPR012340">
    <property type="entry name" value="NA-bd_OB-fold"/>
</dbReference>
<comment type="similarity">
    <text evidence="1">Belongs to the eukaryotic ribosomal protein eS28 family.</text>
</comment>
<dbReference type="InParanoid" id="L2GVE6"/>
<dbReference type="EMBL" id="GL877425">
    <property type="protein sequence ID" value="ELA47070.1"/>
    <property type="molecule type" value="Genomic_DNA"/>
</dbReference>
<dbReference type="AlphaFoldDB" id="L2GVE6"/>
<proteinExistence type="inferred from homology"/>